<dbReference type="Pfam" id="PF13445">
    <property type="entry name" value="zf-RING_UBOX"/>
    <property type="match status" value="1"/>
</dbReference>
<dbReference type="InterPro" id="IPR001841">
    <property type="entry name" value="Znf_RING"/>
</dbReference>
<keyword evidence="2 4" id="KW-0863">Zinc-finger</keyword>
<evidence type="ECO:0000256" key="3">
    <source>
        <dbReference type="ARBA" id="ARBA00022833"/>
    </source>
</evidence>
<dbReference type="PANTHER" id="PTHR46616:SF2">
    <property type="entry name" value="OS03G0211100 PROTEIN"/>
    <property type="match status" value="1"/>
</dbReference>
<dbReference type="PROSITE" id="PS00518">
    <property type="entry name" value="ZF_RING_1"/>
    <property type="match status" value="1"/>
</dbReference>
<dbReference type="GeneID" id="110799891"/>
<keyword evidence="5" id="KW-1133">Transmembrane helix</keyword>
<protein>
    <submittedName>
        <fullName evidence="8">Uncharacterized protein LOC110799891</fullName>
    </submittedName>
</protein>
<evidence type="ECO:0000256" key="4">
    <source>
        <dbReference type="PROSITE-ProRule" id="PRU00175"/>
    </source>
</evidence>
<feature type="transmembrane region" description="Helical" evidence="5">
    <location>
        <begin position="222"/>
        <end position="245"/>
    </location>
</feature>
<dbReference type="Gene3D" id="3.30.40.10">
    <property type="entry name" value="Zinc/RING finger domain, C3HC4 (zinc finger)"/>
    <property type="match status" value="1"/>
</dbReference>
<reference evidence="8" key="2">
    <citation type="submission" date="2025-04" db="UniProtKB">
        <authorList>
            <consortium name="RefSeq"/>
        </authorList>
    </citation>
    <scope>IDENTIFICATION</scope>
    <source>
        <tissue evidence="9">Leaf</tissue>
    </source>
</reference>
<evidence type="ECO:0000256" key="1">
    <source>
        <dbReference type="ARBA" id="ARBA00022723"/>
    </source>
</evidence>
<evidence type="ECO:0000313" key="8">
    <source>
        <dbReference type="RefSeq" id="XP_021860855.1"/>
    </source>
</evidence>
<keyword evidence="7" id="KW-1185">Reference proteome</keyword>
<evidence type="ECO:0000313" key="9">
    <source>
        <dbReference type="RefSeq" id="XP_056683839.1"/>
    </source>
</evidence>
<dbReference type="InterPro" id="IPR017907">
    <property type="entry name" value="Znf_RING_CS"/>
</dbReference>
<dbReference type="GO" id="GO:0008270">
    <property type="term" value="F:zinc ion binding"/>
    <property type="evidence" value="ECO:0007669"/>
    <property type="project" value="UniProtKB-KW"/>
</dbReference>
<dbReference type="Proteomes" id="UP000813463">
    <property type="component" value="Chromosome 5"/>
</dbReference>
<sequence length="257" mass="29069">MWACTSSTTSGGVKLKDGLSNSNAECSDDDASFDTNREEGLECPICWESFNLVENVPYVLWCGHTLCKNCVLGLPWAALKFPTLPIQLPFFISCPWCNLLSPRMMYKGALRFPRKNYFILWMVESMNGDRTRSCASGLGEFRSLNGTTTTGMSTHSHHREIPESQEGNHNNITVVRQYFNRERLNMSLRKSLAFLVHLTAKFPLVVIFLLVTLYAIPASAAILALYLLITVLFAFPSFLVLYFAYPSLDWLVREILT</sequence>
<organism evidence="7 8">
    <name type="scientific">Spinacia oleracea</name>
    <name type="common">Spinach</name>
    <dbReference type="NCBI Taxonomy" id="3562"/>
    <lineage>
        <taxon>Eukaryota</taxon>
        <taxon>Viridiplantae</taxon>
        <taxon>Streptophyta</taxon>
        <taxon>Embryophyta</taxon>
        <taxon>Tracheophyta</taxon>
        <taxon>Spermatophyta</taxon>
        <taxon>Magnoliopsida</taxon>
        <taxon>eudicotyledons</taxon>
        <taxon>Gunneridae</taxon>
        <taxon>Pentapetalae</taxon>
        <taxon>Caryophyllales</taxon>
        <taxon>Chenopodiaceae</taxon>
        <taxon>Chenopodioideae</taxon>
        <taxon>Anserineae</taxon>
        <taxon>Spinacia</taxon>
    </lineage>
</organism>
<evidence type="ECO:0000256" key="5">
    <source>
        <dbReference type="SAM" id="Phobius"/>
    </source>
</evidence>
<reference evidence="7" key="1">
    <citation type="journal article" date="2021" name="Nat. Commun.">
        <title>Genomic analyses provide insights into spinach domestication and the genetic basis of agronomic traits.</title>
        <authorList>
            <person name="Cai X."/>
            <person name="Sun X."/>
            <person name="Xu C."/>
            <person name="Sun H."/>
            <person name="Wang X."/>
            <person name="Ge C."/>
            <person name="Zhang Z."/>
            <person name="Wang Q."/>
            <person name="Fei Z."/>
            <person name="Jiao C."/>
            <person name="Wang Q."/>
        </authorList>
    </citation>
    <scope>NUCLEOTIDE SEQUENCE [LARGE SCALE GENOMIC DNA]</scope>
    <source>
        <strain evidence="7">cv. Varoflay</strain>
    </source>
</reference>
<feature type="transmembrane region" description="Helical" evidence="5">
    <location>
        <begin position="192"/>
        <end position="216"/>
    </location>
</feature>
<evidence type="ECO:0000259" key="6">
    <source>
        <dbReference type="PROSITE" id="PS50089"/>
    </source>
</evidence>
<feature type="domain" description="RING-type" evidence="6">
    <location>
        <begin position="43"/>
        <end position="98"/>
    </location>
</feature>
<keyword evidence="3" id="KW-0862">Zinc</keyword>
<dbReference type="SUPFAM" id="SSF57850">
    <property type="entry name" value="RING/U-box"/>
    <property type="match status" value="1"/>
</dbReference>
<dbReference type="RefSeq" id="XP_021860855.1">
    <property type="nucleotide sequence ID" value="XM_022005163.1"/>
</dbReference>
<keyword evidence="1" id="KW-0479">Metal-binding</keyword>
<dbReference type="OrthoDB" id="252722at2759"/>
<keyword evidence="5" id="KW-0812">Transmembrane</keyword>
<dbReference type="KEGG" id="soe:110799891"/>
<evidence type="ECO:0000313" key="7">
    <source>
        <dbReference type="Proteomes" id="UP000813463"/>
    </source>
</evidence>
<dbReference type="PROSITE" id="PS50089">
    <property type="entry name" value="ZF_RING_2"/>
    <property type="match status" value="1"/>
</dbReference>
<keyword evidence="5" id="KW-0472">Membrane</keyword>
<dbReference type="PANTHER" id="PTHR46616">
    <property type="entry name" value="UBIQUITIN-PROTEIN LIGASE"/>
    <property type="match status" value="1"/>
</dbReference>
<accession>A0A9R0J6F0</accession>
<dbReference type="InterPro" id="IPR027370">
    <property type="entry name" value="Znf-RING_euk"/>
</dbReference>
<dbReference type="InterPro" id="IPR013083">
    <property type="entry name" value="Znf_RING/FYVE/PHD"/>
</dbReference>
<dbReference type="RefSeq" id="XP_056683839.1">
    <property type="nucleotide sequence ID" value="XM_056827861.1"/>
</dbReference>
<evidence type="ECO:0000256" key="2">
    <source>
        <dbReference type="ARBA" id="ARBA00022771"/>
    </source>
</evidence>
<proteinExistence type="predicted"/>
<gene>
    <name evidence="8 9" type="primary">LOC110799891</name>
</gene>
<dbReference type="AlphaFoldDB" id="A0A9R0J6F0"/>
<name>A0A9R0J6F0_SPIOL</name>